<dbReference type="EMBL" id="JBHUKU010000006">
    <property type="protein sequence ID" value="MFD2459684.1"/>
    <property type="molecule type" value="Genomic_DNA"/>
</dbReference>
<dbReference type="PROSITE" id="PS51819">
    <property type="entry name" value="VOC"/>
    <property type="match status" value="2"/>
</dbReference>
<feature type="domain" description="VOC" evidence="1">
    <location>
        <begin position="141"/>
        <end position="256"/>
    </location>
</feature>
<dbReference type="CDD" id="cd07247">
    <property type="entry name" value="SgaA_N_like"/>
    <property type="match status" value="2"/>
</dbReference>
<name>A0ABW5GGZ3_9PSEU</name>
<dbReference type="PANTHER" id="PTHR33993:SF14">
    <property type="entry name" value="GB|AAF24581.1"/>
    <property type="match status" value="1"/>
</dbReference>
<dbReference type="InterPro" id="IPR029068">
    <property type="entry name" value="Glyas_Bleomycin-R_OHBP_Dase"/>
</dbReference>
<dbReference type="RefSeq" id="WP_345397314.1">
    <property type="nucleotide sequence ID" value="NZ_BAABHG010000008.1"/>
</dbReference>
<keyword evidence="3" id="KW-1185">Reference proteome</keyword>
<dbReference type="Proteomes" id="UP001597419">
    <property type="component" value="Unassembled WGS sequence"/>
</dbReference>
<accession>A0ABW5GGZ3</accession>
<dbReference type="InterPro" id="IPR052164">
    <property type="entry name" value="Anthracycline_SecMetBiosynth"/>
</dbReference>
<evidence type="ECO:0000313" key="3">
    <source>
        <dbReference type="Proteomes" id="UP001597419"/>
    </source>
</evidence>
<proteinExistence type="predicted"/>
<dbReference type="SUPFAM" id="SSF54593">
    <property type="entry name" value="Glyoxalase/Bleomycin resistance protein/Dihydroxybiphenyl dioxygenase"/>
    <property type="match status" value="2"/>
</dbReference>
<reference evidence="3" key="1">
    <citation type="journal article" date="2019" name="Int. J. Syst. Evol. Microbiol.">
        <title>The Global Catalogue of Microorganisms (GCM) 10K type strain sequencing project: providing services to taxonomists for standard genome sequencing and annotation.</title>
        <authorList>
            <consortium name="The Broad Institute Genomics Platform"/>
            <consortium name="The Broad Institute Genome Sequencing Center for Infectious Disease"/>
            <person name="Wu L."/>
            <person name="Ma J."/>
        </authorList>
    </citation>
    <scope>NUCLEOTIDE SEQUENCE [LARGE SCALE GENOMIC DNA]</scope>
    <source>
        <strain evidence="3">CGMCC 4.7643</strain>
    </source>
</reference>
<sequence length="268" mass="28192">MLFRDERWPDGTPCWVDLMAPDQRKAIAFYRALLGWEVELSGEETGNYGMATLGGRPVAGIGEIPPGQAGMPTVWTTYLAVSDVDKTVDAVASAGGQVLAAPMDVGVSGRMAIAADPTGAVFGLWQPGEHLGTQVLDAPGTQAWNEIMTRDYETAKTFYGEVFGYSFGDISAGDFRYATLDLGERPAGGIGLLPADTPPEVPANWTTYFAVADADASAAKVTELGGTVLAAPSDSPYGRTVPVVDDQGAAFRLIAPNQRSGNPEGWDA</sequence>
<comment type="caution">
    <text evidence="2">The sequence shown here is derived from an EMBL/GenBank/DDBJ whole genome shotgun (WGS) entry which is preliminary data.</text>
</comment>
<dbReference type="Gene3D" id="3.10.180.10">
    <property type="entry name" value="2,3-Dihydroxybiphenyl 1,2-Dioxygenase, domain 1"/>
    <property type="match status" value="2"/>
</dbReference>
<gene>
    <name evidence="2" type="ORF">ACFSYJ_13805</name>
</gene>
<organism evidence="2 3">
    <name type="scientific">Amycolatopsis samaneae</name>
    <dbReference type="NCBI Taxonomy" id="664691"/>
    <lineage>
        <taxon>Bacteria</taxon>
        <taxon>Bacillati</taxon>
        <taxon>Actinomycetota</taxon>
        <taxon>Actinomycetes</taxon>
        <taxon>Pseudonocardiales</taxon>
        <taxon>Pseudonocardiaceae</taxon>
        <taxon>Amycolatopsis</taxon>
    </lineage>
</organism>
<protein>
    <submittedName>
        <fullName evidence="2">VOC family protein</fullName>
    </submittedName>
</protein>
<feature type="domain" description="VOC" evidence="1">
    <location>
        <begin position="12"/>
        <end position="127"/>
    </location>
</feature>
<dbReference type="InterPro" id="IPR004360">
    <property type="entry name" value="Glyas_Fos-R_dOase_dom"/>
</dbReference>
<evidence type="ECO:0000259" key="1">
    <source>
        <dbReference type="PROSITE" id="PS51819"/>
    </source>
</evidence>
<evidence type="ECO:0000313" key="2">
    <source>
        <dbReference type="EMBL" id="MFD2459684.1"/>
    </source>
</evidence>
<dbReference type="Pfam" id="PF00903">
    <property type="entry name" value="Glyoxalase"/>
    <property type="match status" value="2"/>
</dbReference>
<dbReference type="PANTHER" id="PTHR33993">
    <property type="entry name" value="GLYOXALASE-RELATED"/>
    <property type="match status" value="1"/>
</dbReference>
<dbReference type="InterPro" id="IPR037523">
    <property type="entry name" value="VOC_core"/>
</dbReference>